<feature type="transmembrane region" description="Helical" evidence="1">
    <location>
        <begin position="67"/>
        <end position="86"/>
    </location>
</feature>
<accession>A0A2R3Z3T2</accession>
<proteinExistence type="predicted"/>
<dbReference type="AlphaFoldDB" id="A0A2R3Z3T2"/>
<keyword evidence="3" id="KW-1185">Reference proteome</keyword>
<keyword evidence="1" id="KW-0472">Membrane</keyword>
<gene>
    <name evidence="2" type="ORF">C7S20_06425</name>
</gene>
<evidence type="ECO:0000313" key="3">
    <source>
        <dbReference type="Proteomes" id="UP000241507"/>
    </source>
</evidence>
<feature type="transmembrane region" description="Helical" evidence="1">
    <location>
        <begin position="42"/>
        <end position="60"/>
    </location>
</feature>
<dbReference type="OrthoDB" id="1495489at2"/>
<name>A0A2R3Z3T2_9FLAO</name>
<dbReference type="KEGG" id="grs:C7S20_06425"/>
<feature type="transmembrane region" description="Helical" evidence="1">
    <location>
        <begin position="7"/>
        <end position="27"/>
    </location>
</feature>
<keyword evidence="1" id="KW-1133">Transmembrane helix</keyword>
<feature type="transmembrane region" description="Helical" evidence="1">
    <location>
        <begin position="92"/>
        <end position="111"/>
    </location>
</feature>
<dbReference type="Proteomes" id="UP000241507">
    <property type="component" value="Chromosome"/>
</dbReference>
<evidence type="ECO:0000313" key="2">
    <source>
        <dbReference type="EMBL" id="AVR44933.1"/>
    </source>
</evidence>
<evidence type="ECO:0008006" key="4">
    <source>
        <dbReference type="Google" id="ProtNLM"/>
    </source>
</evidence>
<sequence length="114" mass="13294">MKGRPFPVITVAILFILAGSLGLIYHIQEFFKSHITDWYESVWVLILRVLAIVCGVLLLFRIKWARWLAILWMSYHIAISALHSVVEMFTHIVLLIIISILLFLPISNKFFQKK</sequence>
<keyword evidence="1" id="KW-0812">Transmembrane</keyword>
<organism evidence="2 3">
    <name type="scientific">Christiangramia fulva</name>
    <dbReference type="NCBI Taxonomy" id="2126553"/>
    <lineage>
        <taxon>Bacteria</taxon>
        <taxon>Pseudomonadati</taxon>
        <taxon>Bacteroidota</taxon>
        <taxon>Flavobacteriia</taxon>
        <taxon>Flavobacteriales</taxon>
        <taxon>Flavobacteriaceae</taxon>
        <taxon>Christiangramia</taxon>
    </lineage>
</organism>
<dbReference type="RefSeq" id="WP_107011711.1">
    <property type="nucleotide sequence ID" value="NZ_CP028136.1"/>
</dbReference>
<dbReference type="EMBL" id="CP028136">
    <property type="protein sequence ID" value="AVR44933.1"/>
    <property type="molecule type" value="Genomic_DNA"/>
</dbReference>
<protein>
    <recommendedName>
        <fullName evidence="4">DoxX family protein</fullName>
    </recommendedName>
</protein>
<evidence type="ECO:0000256" key="1">
    <source>
        <dbReference type="SAM" id="Phobius"/>
    </source>
</evidence>
<reference evidence="3" key="1">
    <citation type="submission" date="2018-03" db="EMBL/GenBank/DDBJ databases">
        <title>Gramella fulva sp. nov., isolated from a dry surface of tidal flat.</title>
        <authorList>
            <person name="Hwang S.H."/>
            <person name="Hwang W.M."/>
            <person name="Kang K."/>
            <person name="Ahn T.-Y."/>
        </authorList>
    </citation>
    <scope>NUCLEOTIDE SEQUENCE [LARGE SCALE GENOMIC DNA]</scope>
    <source>
        <strain evidence="3">SH35</strain>
    </source>
</reference>